<proteinExistence type="predicted"/>
<accession>A0A410DSY4</accession>
<keyword evidence="2" id="KW-1185">Reference proteome</keyword>
<dbReference type="AlphaFoldDB" id="A0A410DSY4"/>
<evidence type="ECO:0000313" key="1">
    <source>
        <dbReference type="EMBL" id="QAA32118.1"/>
    </source>
</evidence>
<gene>
    <name evidence="1" type="ORF">C1I91_10890</name>
</gene>
<dbReference type="Proteomes" id="UP000286268">
    <property type="component" value="Chromosome"/>
</dbReference>
<organism evidence="1 2">
    <name type="scientific">Clostridium manihotivorum</name>
    <dbReference type="NCBI Taxonomy" id="2320868"/>
    <lineage>
        <taxon>Bacteria</taxon>
        <taxon>Bacillati</taxon>
        <taxon>Bacillota</taxon>
        <taxon>Clostridia</taxon>
        <taxon>Eubacteriales</taxon>
        <taxon>Clostridiaceae</taxon>
        <taxon>Clostridium</taxon>
    </lineage>
</organism>
<dbReference type="OrthoDB" id="3173587at2"/>
<name>A0A410DSY4_9CLOT</name>
<dbReference type="InterPro" id="IPR045751">
    <property type="entry name" value="DUF6179"/>
</dbReference>
<evidence type="ECO:0000313" key="2">
    <source>
        <dbReference type="Proteomes" id="UP000286268"/>
    </source>
</evidence>
<dbReference type="EMBL" id="CP025746">
    <property type="protein sequence ID" value="QAA32118.1"/>
    <property type="molecule type" value="Genomic_DNA"/>
</dbReference>
<dbReference type="KEGG" id="cmah:C1I91_10890"/>
<protein>
    <submittedName>
        <fullName evidence="1">Uncharacterized protein</fullName>
    </submittedName>
</protein>
<sequence length="452" mass="52322">MENFIINQEESLLGLVSKEHYFQSMLQLLYSNKLLSTKQLEKVQFQLIELLEETVSYYTRYESSSVRVEVAEQIMLSICFTIGLYLKQQSTMKDNIALIKNAGVKQLFKEGEKILRDKVELCKSLLNNIYETRLNTETYAYTDTIDYGIPLFFKEYDTRFASHDMPGSIDYQLAIDVRNLTGVECLEEYLNRLRVENKFCAFFNGEDIEALLKGFKKDYIHMLINIFQLVLTNSLGCVLVGKAAVLLDLNEGDRVYISSRMEGLSSEQIEKLIFSAGAKLCDELSIIDEELIKYIREVSKEIIIQLENALEIDKLEKVFITLKRSEDNIFKYEDGEVLTNSEFRKITEEIRACKNPEEKITIIREGLHSLKDLIDTLGADCIFEDEFIEIFKSLNEFEMALLIKSTSTSKAFDNEYGSESEKEWQRKLKEYLEALDASRKAEIFRIAEGLEV</sequence>
<reference evidence="1 2" key="1">
    <citation type="submission" date="2018-01" db="EMBL/GenBank/DDBJ databases">
        <title>Genome Sequencing and Assembly of Anaerobacter polyendosporus strain CT4.</title>
        <authorList>
            <person name="Tachaapaikoon C."/>
            <person name="Sutheeworapong S."/>
            <person name="Jenjaroenpun P."/>
            <person name="Wongsurawat T."/>
            <person name="Nookeaw I."/>
            <person name="Cheawchanlertfa P."/>
            <person name="Kosugi A."/>
            <person name="Cheevadhanarak S."/>
            <person name="Ratanakhanokchai K."/>
        </authorList>
    </citation>
    <scope>NUCLEOTIDE SEQUENCE [LARGE SCALE GENOMIC DNA]</scope>
    <source>
        <strain evidence="1 2">CT4</strain>
    </source>
</reference>
<dbReference type="Pfam" id="PF19677">
    <property type="entry name" value="DUF6179"/>
    <property type="match status" value="1"/>
</dbReference>
<dbReference type="RefSeq" id="WP_128212910.1">
    <property type="nucleotide sequence ID" value="NZ_CP025746.1"/>
</dbReference>